<evidence type="ECO:0000313" key="7">
    <source>
        <dbReference type="EMBL" id="EDO19173.1"/>
    </source>
</evidence>
<dbReference type="GO" id="GO:0006898">
    <property type="term" value="P:receptor-mediated endocytosis"/>
    <property type="evidence" value="ECO:0007669"/>
    <property type="project" value="EnsemblFungi"/>
</dbReference>
<dbReference type="EMBL" id="DS480381">
    <property type="protein sequence ID" value="EDO19173.1"/>
    <property type="molecule type" value="Genomic_DNA"/>
</dbReference>
<dbReference type="GO" id="GO:0005886">
    <property type="term" value="C:plasma membrane"/>
    <property type="evidence" value="ECO:0007669"/>
    <property type="project" value="UniProtKB-SubCell"/>
</dbReference>
<dbReference type="InterPro" id="IPR011990">
    <property type="entry name" value="TPR-like_helical_dom_sf"/>
</dbReference>
<evidence type="ECO:0000256" key="5">
    <source>
        <dbReference type="ARBA" id="ARBA00038251"/>
    </source>
</evidence>
<dbReference type="PANTHER" id="PTHR23083:SF464">
    <property type="entry name" value="TETRATRICOPEPTIDE REPEAT DOMAIN 7, ISOFORM A"/>
    <property type="match status" value="1"/>
</dbReference>
<dbReference type="OMA" id="VSFKIVC"/>
<evidence type="ECO:0000256" key="4">
    <source>
        <dbReference type="ARBA" id="ARBA00022583"/>
    </source>
</evidence>
<comment type="similarity">
    <text evidence="5">Belongs to the YPP1 family.</text>
</comment>
<keyword evidence="4" id="KW-0254">Endocytosis</keyword>
<dbReference type="KEGG" id="vpo:Kpol_1050p30"/>
<dbReference type="PhylomeDB" id="A7TES7"/>
<dbReference type="GeneID" id="5547504"/>
<dbReference type="RefSeq" id="XP_001647031.1">
    <property type="nucleotide sequence ID" value="XM_001646981.1"/>
</dbReference>
<evidence type="ECO:0000256" key="6">
    <source>
        <dbReference type="ARBA" id="ARBA00039231"/>
    </source>
</evidence>
<dbReference type="GO" id="GO:0006623">
    <property type="term" value="P:protein targeting to vacuole"/>
    <property type="evidence" value="ECO:0007669"/>
    <property type="project" value="EnsemblFungi"/>
</dbReference>
<dbReference type="GO" id="GO:0005768">
    <property type="term" value="C:endosome"/>
    <property type="evidence" value="ECO:0007669"/>
    <property type="project" value="EnsemblFungi"/>
</dbReference>
<dbReference type="eggNOG" id="ENOG502QV6B">
    <property type="taxonomic scope" value="Eukaryota"/>
</dbReference>
<sequence length="784" mass="90259">MPSILSAFQARLVGSGVFYTSDQLVNSILSLHFRIHFHLNGDDSSQISPSTAKVLLEEATDLLSQRSGNEVLNNLFKKILNNSVGIIYYSLGEEKDAQSYFDNGNLLTVNEPTYNDFATYLNLENLYYRNLIAPANKSSCLLDALKILGNKLPSQSCGLTYQYLSDILIEQGKSKPQDFKEFTSQIENNDGVSNVVLAYFVLQMYGSSTPGFDEYVFAMGDKILKKSKFPMANQTNNTELDHFHFFLKNYFRDIQKQNKKITISKNWKSFIVSSIGSTFQSANVAKSGMLYFGIFGSSDNCKIESILNFVNFVKYSKRVKETDSDDDPKSAKYDNLISVIDAYAFILQLTKNESSDIENVFNFQNTLSCLEELLKEFYSQNLITYITESDCLDWSKLLNRVKSPNTVSDIIRKGWEILYEFRNNDLNSQLYCALSTFLANAICMAREDKPSVRSELQFKYAYTLAQGRQIESAVDFLKSVVLEKYPEFYKAWHLLALCESSIHEDKEVSFKIVCSVLEAMKEAYEEKKLSTIERWQFIQMKLTQLGIIEEIFGTLEALELLPEVFQLYAQLFPEGETKYDRIGPEYSDTKEYLLQYIWLFAADMYVRLDDEHFDDAKEAITEALNVTSAFKNLNCNLSNGYLLLGKGELKKALKEFETVLFYDDCNPAAMIGFAEILFPEEEGDESDQLVENYYMLTKNSKETTKKEIEVFANNKDKSAAYARLKFLLEYSLTKSIEAYNSPEVWWYLALIYEKYQDSRYKETLLNCIRYKEAAPIRKFKFCNY</sequence>
<comment type="function">
    <text evidence="1">Involved in endocytosis.</text>
</comment>
<dbReference type="STRING" id="436907.A7TES7"/>
<evidence type="ECO:0000256" key="2">
    <source>
        <dbReference type="ARBA" id="ARBA00004413"/>
    </source>
</evidence>
<name>A7TES7_VANPO</name>
<accession>A7TES7</accession>
<dbReference type="GO" id="GO:0030479">
    <property type="term" value="C:actin cortical patch"/>
    <property type="evidence" value="ECO:0007669"/>
    <property type="project" value="EnsemblFungi"/>
</dbReference>
<gene>
    <name evidence="7" type="ORF">Kpol_1050p30</name>
</gene>
<protein>
    <recommendedName>
        <fullName evidence="6">Cargo-transport protein YPP1</fullName>
    </recommendedName>
</protein>
<dbReference type="Proteomes" id="UP000000267">
    <property type="component" value="Unassembled WGS sequence"/>
</dbReference>
<reference evidence="7 8" key="1">
    <citation type="journal article" date="2007" name="Proc. Natl. Acad. Sci. U.S.A.">
        <title>Independent sorting-out of thousands of duplicated gene pairs in two yeast species descended from a whole-genome duplication.</title>
        <authorList>
            <person name="Scannell D.R."/>
            <person name="Frank A.C."/>
            <person name="Conant G.C."/>
            <person name="Byrne K.P."/>
            <person name="Woolfit M."/>
            <person name="Wolfe K.H."/>
        </authorList>
    </citation>
    <scope>NUCLEOTIDE SEQUENCE [LARGE SCALE GENOMIC DNA]</scope>
    <source>
        <strain evidence="8">ATCC 22028 / DSM 70294 / BCRC 21397 / CBS 2163 / NBRC 10782 / NRRL Y-8283 / UCD 57-17</strain>
    </source>
</reference>
<dbReference type="Gene3D" id="1.25.40.10">
    <property type="entry name" value="Tetratricopeptide repeat domain"/>
    <property type="match status" value="1"/>
</dbReference>
<proteinExistence type="inferred from homology"/>
<keyword evidence="8" id="KW-1185">Reference proteome</keyword>
<organism evidence="8">
    <name type="scientific">Vanderwaltozyma polyspora (strain ATCC 22028 / DSM 70294 / BCRC 21397 / CBS 2163 / NBRC 10782 / NRRL Y-8283 / UCD 57-17)</name>
    <name type="common">Kluyveromyces polysporus</name>
    <dbReference type="NCBI Taxonomy" id="436907"/>
    <lineage>
        <taxon>Eukaryota</taxon>
        <taxon>Fungi</taxon>
        <taxon>Dikarya</taxon>
        <taxon>Ascomycota</taxon>
        <taxon>Saccharomycotina</taxon>
        <taxon>Saccharomycetes</taxon>
        <taxon>Saccharomycetales</taxon>
        <taxon>Saccharomycetaceae</taxon>
        <taxon>Vanderwaltozyma</taxon>
    </lineage>
</organism>
<comment type="subcellular location">
    <subcellularLocation>
        <location evidence="2">Cell membrane</location>
        <topology evidence="2">Peripheral membrane protein</topology>
        <orientation evidence="2">Cytoplasmic side</orientation>
    </subcellularLocation>
    <subcellularLocation>
        <location evidence="3">Cytoplasmic granule</location>
    </subcellularLocation>
</comment>
<dbReference type="InterPro" id="IPR051722">
    <property type="entry name" value="Endocytosis_PI4K-reg_protein"/>
</dbReference>
<dbReference type="PANTHER" id="PTHR23083">
    <property type="entry name" value="TETRATRICOPEPTIDE REPEAT PROTEIN, TPR"/>
    <property type="match status" value="1"/>
</dbReference>
<dbReference type="HOGENOM" id="CLU_019616_0_0_1"/>
<dbReference type="CDD" id="cd23270">
    <property type="entry name" value="YPP1"/>
    <property type="match status" value="1"/>
</dbReference>
<dbReference type="OrthoDB" id="29013at2759"/>
<dbReference type="FunCoup" id="A7TES7">
    <property type="interactions" value="284"/>
</dbReference>
<evidence type="ECO:0000256" key="1">
    <source>
        <dbReference type="ARBA" id="ARBA00002550"/>
    </source>
</evidence>
<dbReference type="InParanoid" id="A7TES7"/>
<evidence type="ECO:0000256" key="3">
    <source>
        <dbReference type="ARBA" id="ARBA00004463"/>
    </source>
</evidence>
<evidence type="ECO:0000313" key="8">
    <source>
        <dbReference type="Proteomes" id="UP000000267"/>
    </source>
</evidence>
<dbReference type="SUPFAM" id="SSF48452">
    <property type="entry name" value="TPR-like"/>
    <property type="match status" value="1"/>
</dbReference>
<dbReference type="GO" id="GO:0072659">
    <property type="term" value="P:protein localization to plasma membrane"/>
    <property type="evidence" value="ECO:0007669"/>
    <property type="project" value="EnsemblFungi"/>
</dbReference>
<dbReference type="GO" id="GO:0005829">
    <property type="term" value="C:cytosol"/>
    <property type="evidence" value="ECO:0007669"/>
    <property type="project" value="EnsemblFungi"/>
</dbReference>
<dbReference type="AlphaFoldDB" id="A7TES7"/>